<feature type="domain" description="Solute-binding protein family 5" evidence="6">
    <location>
        <begin position="74"/>
        <end position="454"/>
    </location>
</feature>
<dbReference type="SUPFAM" id="SSF53850">
    <property type="entry name" value="Periplasmic binding protein-like II"/>
    <property type="match status" value="1"/>
</dbReference>
<dbReference type="FunFam" id="3.10.105.10:FF:000001">
    <property type="entry name" value="Oligopeptide ABC transporter, oligopeptide-binding protein"/>
    <property type="match status" value="1"/>
</dbReference>
<dbReference type="GO" id="GO:0015833">
    <property type="term" value="P:peptide transport"/>
    <property type="evidence" value="ECO:0007669"/>
    <property type="project" value="UniProtKB-KW"/>
</dbReference>
<dbReference type="InterPro" id="IPR039424">
    <property type="entry name" value="SBP_5"/>
</dbReference>
<dbReference type="GO" id="GO:1904680">
    <property type="term" value="F:peptide transmembrane transporter activity"/>
    <property type="evidence" value="ECO:0007669"/>
    <property type="project" value="TreeGrafter"/>
</dbReference>
<dbReference type="InterPro" id="IPR000914">
    <property type="entry name" value="SBP_5_dom"/>
</dbReference>
<dbReference type="Gene3D" id="3.40.190.10">
    <property type="entry name" value="Periplasmic binding protein-like II"/>
    <property type="match status" value="1"/>
</dbReference>
<accession>A0A419SQH4</accession>
<dbReference type="OrthoDB" id="9801912at2"/>
<dbReference type="GO" id="GO:0043190">
    <property type="term" value="C:ATP-binding cassette (ABC) transporter complex"/>
    <property type="evidence" value="ECO:0007669"/>
    <property type="project" value="InterPro"/>
</dbReference>
<keyword evidence="5" id="KW-0653">Protein transport</keyword>
<protein>
    <recommendedName>
        <fullName evidence="6">Solute-binding protein family 5 domain-containing protein</fullName>
    </recommendedName>
</protein>
<evidence type="ECO:0000256" key="1">
    <source>
        <dbReference type="ARBA" id="ARBA00004196"/>
    </source>
</evidence>
<comment type="subcellular location">
    <subcellularLocation>
        <location evidence="1">Cell envelope</location>
    </subcellularLocation>
</comment>
<comment type="similarity">
    <text evidence="2">Belongs to the bacterial solute-binding protein 5 family.</text>
</comment>
<dbReference type="PANTHER" id="PTHR30290">
    <property type="entry name" value="PERIPLASMIC BINDING COMPONENT OF ABC TRANSPORTER"/>
    <property type="match status" value="1"/>
</dbReference>
<evidence type="ECO:0000313" key="8">
    <source>
        <dbReference type="Proteomes" id="UP000284219"/>
    </source>
</evidence>
<dbReference type="InterPro" id="IPR030678">
    <property type="entry name" value="Peptide/Ni-bd"/>
</dbReference>
<organism evidence="7 8">
    <name type="scientific">Ammoniphilus oxalaticus</name>
    <dbReference type="NCBI Taxonomy" id="66863"/>
    <lineage>
        <taxon>Bacteria</taxon>
        <taxon>Bacillati</taxon>
        <taxon>Bacillota</taxon>
        <taxon>Bacilli</taxon>
        <taxon>Bacillales</taxon>
        <taxon>Paenibacillaceae</taxon>
        <taxon>Aneurinibacillus group</taxon>
        <taxon>Ammoniphilus</taxon>
    </lineage>
</organism>
<sequence length="531" mass="60324">MKAITAITNAVLSVGILLAACGALPTIKKNDETVRLNLRNEPPTLHPGLAIEHSSMILLKALMEGLTRIGPDGKPQPAAAERIDLSEDRLTYTFTLRDLTWSNGEPVTAADYETAWKWALNPTIDAPYAYQLYPIANAKKAKQGEVELTEVGIKALDTHRLEVMLENPTPYFLELTASPPYFPIHREATEKNSEWHTAASSYIGNGPFQLTEWEHGNKLVLAKNPDYWDADTVQLEQIEMMMLNEDNTEFELFQKGSLDWIGSPFSALSTDALAVFKENEQLLTAPVAGTYEYRFNTERPPFDNPNIRKALAYAIDRDQLVSRITHGEQAAATTYAPPVTFADDEGHELFLDNDVEQARQLLKQGLHEAGLQELPSIELVYNTSEAHAKIAEAMQKMWQQNLGVTTTLKSLEWETHVMEIENGNYQLARMSWLADFNDPVNFLEIYTDPQGNNNTNWTSDEYNKWITASYTEIDPRRRYQHLREAEKILMDEMPTIPIYHYAYSYAKSERLQNIYIDALGHIDFKWAYLAP</sequence>
<dbReference type="EMBL" id="MCHY01000002">
    <property type="protein sequence ID" value="RKD26744.1"/>
    <property type="molecule type" value="Genomic_DNA"/>
</dbReference>
<comment type="caution">
    <text evidence="7">The sequence shown here is derived from an EMBL/GenBank/DDBJ whole genome shotgun (WGS) entry which is preliminary data.</text>
</comment>
<keyword evidence="4" id="KW-0732">Signal</keyword>
<dbReference type="Pfam" id="PF00496">
    <property type="entry name" value="SBP_bac_5"/>
    <property type="match status" value="1"/>
</dbReference>
<evidence type="ECO:0000313" key="7">
    <source>
        <dbReference type="EMBL" id="RKD26744.1"/>
    </source>
</evidence>
<name>A0A419SQH4_9BACL</name>
<keyword evidence="8" id="KW-1185">Reference proteome</keyword>
<dbReference type="PANTHER" id="PTHR30290:SF79">
    <property type="entry name" value="DIPEPTIDE-BINDING PROTEIN DPPE"/>
    <property type="match status" value="1"/>
</dbReference>
<evidence type="ECO:0000256" key="4">
    <source>
        <dbReference type="ARBA" id="ARBA00022729"/>
    </source>
</evidence>
<evidence type="ECO:0000256" key="2">
    <source>
        <dbReference type="ARBA" id="ARBA00005695"/>
    </source>
</evidence>
<evidence type="ECO:0000256" key="3">
    <source>
        <dbReference type="ARBA" id="ARBA00022448"/>
    </source>
</evidence>
<evidence type="ECO:0000256" key="5">
    <source>
        <dbReference type="ARBA" id="ARBA00022856"/>
    </source>
</evidence>
<dbReference type="PROSITE" id="PS51257">
    <property type="entry name" value="PROKAR_LIPOPROTEIN"/>
    <property type="match status" value="1"/>
</dbReference>
<reference evidence="7 8" key="1">
    <citation type="submission" date="2016-08" db="EMBL/GenBank/DDBJ databases">
        <title>Novel Firmicute Genomes.</title>
        <authorList>
            <person name="Poppleton D.I."/>
            <person name="Gribaldo S."/>
        </authorList>
    </citation>
    <scope>NUCLEOTIDE SEQUENCE [LARGE SCALE GENOMIC DNA]</scope>
    <source>
        <strain evidence="7 8">RAOx-1</strain>
    </source>
</reference>
<dbReference type="GO" id="GO:0030288">
    <property type="term" value="C:outer membrane-bounded periplasmic space"/>
    <property type="evidence" value="ECO:0007669"/>
    <property type="project" value="UniProtKB-ARBA"/>
</dbReference>
<dbReference type="Gene3D" id="3.10.105.10">
    <property type="entry name" value="Dipeptide-binding Protein, Domain 3"/>
    <property type="match status" value="1"/>
</dbReference>
<dbReference type="Gene3D" id="3.90.76.10">
    <property type="entry name" value="Dipeptide-binding Protein, Domain 1"/>
    <property type="match status" value="1"/>
</dbReference>
<gene>
    <name evidence="7" type="ORF">BEP19_16210</name>
</gene>
<dbReference type="PIRSF" id="PIRSF002741">
    <property type="entry name" value="MppA"/>
    <property type="match status" value="1"/>
</dbReference>
<dbReference type="CDD" id="cd08504">
    <property type="entry name" value="PBP2_OppA"/>
    <property type="match status" value="1"/>
</dbReference>
<dbReference type="FunFam" id="3.90.76.10:FF:000001">
    <property type="entry name" value="Oligopeptide ABC transporter substrate-binding protein"/>
    <property type="match status" value="1"/>
</dbReference>
<keyword evidence="5" id="KW-0571">Peptide transport</keyword>
<dbReference type="RefSeq" id="WP_120188026.1">
    <property type="nucleotide sequence ID" value="NZ_MCHY01000002.1"/>
</dbReference>
<evidence type="ECO:0000259" key="6">
    <source>
        <dbReference type="Pfam" id="PF00496"/>
    </source>
</evidence>
<keyword evidence="3" id="KW-0813">Transport</keyword>
<dbReference type="Proteomes" id="UP000284219">
    <property type="component" value="Unassembled WGS sequence"/>
</dbReference>
<dbReference type="AlphaFoldDB" id="A0A419SQH4"/>
<proteinExistence type="inferred from homology"/>